<evidence type="ECO:0000256" key="4">
    <source>
        <dbReference type="SAM" id="MobiDB-lite"/>
    </source>
</evidence>
<dbReference type="Proteomes" id="UP000824540">
    <property type="component" value="Unassembled WGS sequence"/>
</dbReference>
<keyword evidence="2 3" id="KW-0040">ANK repeat</keyword>
<dbReference type="PANTHER" id="PTHR24173">
    <property type="entry name" value="ANKYRIN REPEAT CONTAINING"/>
    <property type="match status" value="1"/>
</dbReference>
<feature type="region of interest" description="Disordered" evidence="4">
    <location>
        <begin position="1"/>
        <end position="102"/>
    </location>
</feature>
<evidence type="ECO:0000313" key="6">
    <source>
        <dbReference type="Proteomes" id="UP000824540"/>
    </source>
</evidence>
<evidence type="ECO:0000256" key="2">
    <source>
        <dbReference type="ARBA" id="ARBA00023043"/>
    </source>
</evidence>
<feature type="repeat" description="ANK" evidence="3">
    <location>
        <begin position="222"/>
        <end position="254"/>
    </location>
</feature>
<accession>A0A8T2P6J9</accession>
<name>A0A8T2P6J9_9TELE</name>
<gene>
    <name evidence="5" type="ORF">JZ751_003926</name>
</gene>
<dbReference type="SMART" id="SM00248">
    <property type="entry name" value="ANK"/>
    <property type="match status" value="4"/>
</dbReference>
<dbReference type="PROSITE" id="PS50088">
    <property type="entry name" value="ANK_REPEAT"/>
    <property type="match status" value="1"/>
</dbReference>
<dbReference type="Pfam" id="PF12796">
    <property type="entry name" value="Ank_2"/>
    <property type="match status" value="1"/>
</dbReference>
<feature type="region of interest" description="Disordered" evidence="4">
    <location>
        <begin position="498"/>
        <end position="523"/>
    </location>
</feature>
<feature type="compositionally biased region" description="Basic and acidic residues" evidence="4">
    <location>
        <begin position="498"/>
        <end position="514"/>
    </location>
</feature>
<dbReference type="InterPro" id="IPR002110">
    <property type="entry name" value="Ankyrin_rpt"/>
</dbReference>
<dbReference type="EMBL" id="JAFBMS010000012">
    <property type="protein sequence ID" value="KAG9347909.1"/>
    <property type="molecule type" value="Genomic_DNA"/>
</dbReference>
<reference evidence="5" key="1">
    <citation type="thesis" date="2021" institute="BYU ScholarsArchive" country="Provo, UT, USA">
        <title>Applications of and Algorithms for Genome Assembly and Genomic Analyses with an Emphasis on Marine Teleosts.</title>
        <authorList>
            <person name="Pickett B.D."/>
        </authorList>
    </citation>
    <scope>NUCLEOTIDE SEQUENCE</scope>
    <source>
        <strain evidence="5">HI-2016</strain>
    </source>
</reference>
<evidence type="ECO:0000256" key="3">
    <source>
        <dbReference type="PROSITE-ProRule" id="PRU00023"/>
    </source>
</evidence>
<evidence type="ECO:0000313" key="5">
    <source>
        <dbReference type="EMBL" id="KAG9347909.1"/>
    </source>
</evidence>
<dbReference type="InterPro" id="IPR036770">
    <property type="entry name" value="Ankyrin_rpt-contain_sf"/>
</dbReference>
<dbReference type="PANTHER" id="PTHR24173:SF1">
    <property type="entry name" value="ANKYRIN REPEAT DOMAIN-CONTAINING PROTEIN 33B"/>
    <property type="match status" value="1"/>
</dbReference>
<evidence type="ECO:0000256" key="1">
    <source>
        <dbReference type="ARBA" id="ARBA00022737"/>
    </source>
</evidence>
<feature type="compositionally biased region" description="Basic and acidic residues" evidence="4">
    <location>
        <begin position="1"/>
        <end position="10"/>
    </location>
</feature>
<feature type="non-terminal residue" evidence="5">
    <location>
        <position position="1"/>
    </location>
</feature>
<comment type="caution">
    <text evidence="5">The sequence shown here is derived from an EMBL/GenBank/DDBJ whole genome shotgun (WGS) entry which is preliminary data.</text>
</comment>
<keyword evidence="6" id="KW-1185">Reference proteome</keyword>
<feature type="compositionally biased region" description="Low complexity" evidence="4">
    <location>
        <begin position="79"/>
        <end position="88"/>
    </location>
</feature>
<dbReference type="OrthoDB" id="10057496at2759"/>
<feature type="compositionally biased region" description="Acidic residues" evidence="4">
    <location>
        <begin position="53"/>
        <end position="70"/>
    </location>
</feature>
<evidence type="ECO:0008006" key="7">
    <source>
        <dbReference type="Google" id="ProtNLM"/>
    </source>
</evidence>
<sequence>MVLITDDRDGGGSSPVKLKQLQQSKSRSDAQVHPAQIVEEPHLSEEDAYLGSCEEDDEDGDFEEYDELLDLPDTRSIASDDSFYPPDDSFADSERTPSPESPAPLSFYQACCTNNAVIVKIMIRQGVSEDEVRETDKNSRLKTPNKYGTIFIHLQTGLIVACYQGYVDVVIALAHCPYIDVNWQDNEGNTALITAAQAGHITISNYLLNYYPGLEIEKRNCHGFTALMKAAMQGRTECVRTLMLAGADLEARDFGRRLTPRQWALFTARYETAHLMLRLMAQPCPEQFSDSYKPEWPKLPELVAKALEPKGCLQKLSETVRGVFSFNTNADPVDGGVMDHMVRMTTGLSSPFVTTACRTVCPGSPPCVGKRRYAVQEIIRRQRHEQLKSLDPERLSNYKKLFQNSRVMLVPKKKDRRASLQPPGVEDASTVALRRSSLLPLNLVRRSSVRPGIVVPKLRVTKAPPSTYEPERVRKKSSCKDSHLLQIPKWRYKELKEERKRAEEAERKRVEAITRRHLSSGKK</sequence>
<dbReference type="Gene3D" id="1.25.40.20">
    <property type="entry name" value="Ankyrin repeat-containing domain"/>
    <property type="match status" value="1"/>
</dbReference>
<dbReference type="AlphaFoldDB" id="A0A8T2P6J9"/>
<dbReference type="SUPFAM" id="SSF48403">
    <property type="entry name" value="Ankyrin repeat"/>
    <property type="match status" value="1"/>
</dbReference>
<dbReference type="PROSITE" id="PS50297">
    <property type="entry name" value="ANK_REP_REGION"/>
    <property type="match status" value="1"/>
</dbReference>
<protein>
    <recommendedName>
        <fullName evidence="7">Ankyrin repeat domain-containing protein 33B</fullName>
    </recommendedName>
</protein>
<proteinExistence type="predicted"/>
<keyword evidence="1" id="KW-0677">Repeat</keyword>
<organism evidence="5 6">
    <name type="scientific">Albula glossodonta</name>
    <name type="common">roundjaw bonefish</name>
    <dbReference type="NCBI Taxonomy" id="121402"/>
    <lineage>
        <taxon>Eukaryota</taxon>
        <taxon>Metazoa</taxon>
        <taxon>Chordata</taxon>
        <taxon>Craniata</taxon>
        <taxon>Vertebrata</taxon>
        <taxon>Euteleostomi</taxon>
        <taxon>Actinopterygii</taxon>
        <taxon>Neopterygii</taxon>
        <taxon>Teleostei</taxon>
        <taxon>Albuliformes</taxon>
        <taxon>Albulidae</taxon>
        <taxon>Albula</taxon>
    </lineage>
</organism>